<dbReference type="EMBL" id="BPWL01000005">
    <property type="protein sequence ID" value="GJJ10738.1"/>
    <property type="molecule type" value="Genomic_DNA"/>
</dbReference>
<dbReference type="AlphaFoldDB" id="A0AAV5ADK6"/>
<comment type="caution">
    <text evidence="1">The sequence shown here is derived from an EMBL/GenBank/DDBJ whole genome shotgun (WGS) entry which is preliminary data.</text>
</comment>
<gene>
    <name evidence="1" type="ORF">Clacol_004965</name>
</gene>
<evidence type="ECO:0000313" key="2">
    <source>
        <dbReference type="Proteomes" id="UP001050691"/>
    </source>
</evidence>
<dbReference type="SUPFAM" id="SSF56281">
    <property type="entry name" value="Metallo-hydrolase/oxidoreductase"/>
    <property type="match status" value="1"/>
</dbReference>
<dbReference type="InterPro" id="IPR036866">
    <property type="entry name" value="RibonucZ/Hydroxyglut_hydro"/>
</dbReference>
<dbReference type="PANTHER" id="PTHR33835:SF1">
    <property type="entry name" value="METALLO-BETA-LACTAMASE DOMAIN-CONTAINING PROTEIN"/>
    <property type="match status" value="1"/>
</dbReference>
<organism evidence="1 2">
    <name type="scientific">Clathrus columnatus</name>
    <dbReference type="NCBI Taxonomy" id="1419009"/>
    <lineage>
        <taxon>Eukaryota</taxon>
        <taxon>Fungi</taxon>
        <taxon>Dikarya</taxon>
        <taxon>Basidiomycota</taxon>
        <taxon>Agaricomycotina</taxon>
        <taxon>Agaricomycetes</taxon>
        <taxon>Phallomycetidae</taxon>
        <taxon>Phallales</taxon>
        <taxon>Clathraceae</taxon>
        <taxon>Clathrus</taxon>
    </lineage>
</organism>
<dbReference type="Proteomes" id="UP001050691">
    <property type="component" value="Unassembled WGS sequence"/>
</dbReference>
<proteinExistence type="predicted"/>
<dbReference type="InterPro" id="IPR025638">
    <property type="entry name" value="DUF4336"/>
</dbReference>
<reference evidence="1" key="1">
    <citation type="submission" date="2021-10" db="EMBL/GenBank/DDBJ databases">
        <title>De novo Genome Assembly of Clathrus columnatus (Basidiomycota, Fungi) Using Illumina and Nanopore Sequence Data.</title>
        <authorList>
            <person name="Ogiso-Tanaka E."/>
            <person name="Itagaki H."/>
            <person name="Hosoya T."/>
            <person name="Hosaka K."/>
        </authorList>
    </citation>
    <scope>NUCLEOTIDE SEQUENCE</scope>
    <source>
        <strain evidence="1">MO-923</strain>
    </source>
</reference>
<accession>A0AAV5ADK6</accession>
<protein>
    <submittedName>
        <fullName evidence="1">Uncharacterized protein</fullName>
    </submittedName>
</protein>
<sequence length="265" mass="30084">MATELVIRQVMPFLRFGFIPFGGRSTAIKLRDGVWVLASTKLDEETKQTIDSLGDVKYIVTADGEHHFHLVEAEFKEAYPQAKVIGVPPVVHKPGVPKLDGVCREGLFALKVYGTDPPDTKYGYEDEFNQNQLVQFRSRHGFKNKDVAFFHKSSKSLILGDLLLNLPAKEQYSKASKPLLMSCYDFINPYNSFYRKVINSINPGKEDTQRDAKTVMSWDFKRIIPCHGVSSENTKREYSNHAYFQDVIEDDAKAAWGSAYADFLN</sequence>
<dbReference type="PANTHER" id="PTHR33835">
    <property type="entry name" value="YALI0C07656P"/>
    <property type="match status" value="1"/>
</dbReference>
<evidence type="ECO:0000313" key="1">
    <source>
        <dbReference type="EMBL" id="GJJ10738.1"/>
    </source>
</evidence>
<keyword evidence="2" id="KW-1185">Reference proteome</keyword>
<name>A0AAV5ADK6_9AGAM</name>
<dbReference type="Pfam" id="PF14234">
    <property type="entry name" value="DUF4336"/>
    <property type="match status" value="1"/>
</dbReference>